<accession>A0A7D5GYV3</accession>
<evidence type="ECO:0000313" key="2">
    <source>
        <dbReference type="Proteomes" id="UP000509750"/>
    </source>
</evidence>
<dbReference type="AlphaFoldDB" id="A0A7D5GYV3"/>
<dbReference type="EMBL" id="CP058529">
    <property type="protein sequence ID" value="QLG28989.1"/>
    <property type="molecule type" value="Genomic_DNA"/>
</dbReference>
<dbReference type="GeneID" id="56030414"/>
<evidence type="ECO:0000313" key="1">
    <source>
        <dbReference type="EMBL" id="QLG28989.1"/>
    </source>
</evidence>
<protein>
    <submittedName>
        <fullName evidence="1">DNA-binding protein</fullName>
    </submittedName>
</protein>
<dbReference type="SUPFAM" id="SSF47789">
    <property type="entry name" value="C-terminal domain of RNA polymerase alpha subunit"/>
    <property type="match status" value="1"/>
</dbReference>
<gene>
    <name evidence="1" type="ORF">HUG10_16235</name>
</gene>
<organism evidence="1 2">
    <name type="scientific">Halorarum halophilum</name>
    <dbReference type="NCBI Taxonomy" id="2743090"/>
    <lineage>
        <taxon>Archaea</taxon>
        <taxon>Methanobacteriati</taxon>
        <taxon>Methanobacteriota</taxon>
        <taxon>Stenosarchaea group</taxon>
        <taxon>Halobacteria</taxon>
        <taxon>Halobacteriales</taxon>
        <taxon>Haloferacaceae</taxon>
        <taxon>Halorarum</taxon>
    </lineage>
</organism>
<dbReference type="Proteomes" id="UP000509750">
    <property type="component" value="Chromosome"/>
</dbReference>
<dbReference type="Gene3D" id="1.10.150.20">
    <property type="entry name" value="5' to 3' exonuclease, C-terminal subdomain"/>
    <property type="match status" value="1"/>
</dbReference>
<dbReference type="OrthoDB" id="381390at2157"/>
<keyword evidence="2" id="KW-1185">Reference proteome</keyword>
<proteinExistence type="predicted"/>
<reference evidence="1 2" key="1">
    <citation type="submission" date="2020-07" db="EMBL/GenBank/DDBJ databases">
        <title>Gai3-2, isolated from salt lake.</title>
        <authorList>
            <person name="Cui H."/>
            <person name="Shi X."/>
        </authorList>
    </citation>
    <scope>NUCLEOTIDE SEQUENCE [LARGE SCALE GENOMIC DNA]</scope>
    <source>
        <strain evidence="1 2">Gai3-2</strain>
    </source>
</reference>
<dbReference type="GO" id="GO:0003677">
    <property type="term" value="F:DNA binding"/>
    <property type="evidence" value="ECO:0007669"/>
    <property type="project" value="UniProtKB-KW"/>
</dbReference>
<dbReference type="RefSeq" id="WP_179170563.1">
    <property type="nucleotide sequence ID" value="NZ_CP058529.1"/>
</dbReference>
<sequence>MPRDTGGTPIPTAELAAPARRALDGAGYTTLEQLEAVREADVAELHGVGPSTVATLRELLEARDLSFRGGE</sequence>
<keyword evidence="1" id="KW-0238">DNA-binding</keyword>
<name>A0A7D5GYV3_9EURY</name>
<dbReference type="KEGG" id="halg:HUG10_16235"/>